<name>A0ABW3KX82_9BACI</name>
<evidence type="ECO:0008006" key="3">
    <source>
        <dbReference type="Google" id="ProtNLM"/>
    </source>
</evidence>
<reference evidence="2" key="1">
    <citation type="journal article" date="2019" name="Int. J. Syst. Evol. Microbiol.">
        <title>The Global Catalogue of Microorganisms (GCM) 10K type strain sequencing project: providing services to taxonomists for standard genome sequencing and annotation.</title>
        <authorList>
            <consortium name="The Broad Institute Genomics Platform"/>
            <consortium name="The Broad Institute Genome Sequencing Center for Infectious Disease"/>
            <person name="Wu L."/>
            <person name="Ma J."/>
        </authorList>
    </citation>
    <scope>NUCLEOTIDE SEQUENCE [LARGE SCALE GENOMIC DNA]</scope>
    <source>
        <strain evidence="2">CCUG 56607</strain>
    </source>
</reference>
<evidence type="ECO:0000313" key="1">
    <source>
        <dbReference type="EMBL" id="MFD1018494.1"/>
    </source>
</evidence>
<dbReference type="RefSeq" id="WP_386057038.1">
    <property type="nucleotide sequence ID" value="NZ_JBHTKL010000001.1"/>
</dbReference>
<proteinExistence type="predicted"/>
<dbReference type="PROSITE" id="PS51257">
    <property type="entry name" value="PROKAR_LIPOPROTEIN"/>
    <property type="match status" value="1"/>
</dbReference>
<accession>A0ABW3KX82</accession>
<protein>
    <recommendedName>
        <fullName evidence="3">ABC transporter periplasmic binding protein yphF</fullName>
    </recommendedName>
</protein>
<dbReference type="Proteomes" id="UP001596990">
    <property type="component" value="Unassembled WGS sequence"/>
</dbReference>
<evidence type="ECO:0000313" key="2">
    <source>
        <dbReference type="Proteomes" id="UP001596990"/>
    </source>
</evidence>
<gene>
    <name evidence="1" type="ORF">ACFQ2J_04695</name>
</gene>
<keyword evidence="2" id="KW-1185">Reference proteome</keyword>
<comment type="caution">
    <text evidence="1">The sequence shown here is derived from an EMBL/GenBank/DDBJ whole genome shotgun (WGS) entry which is preliminary data.</text>
</comment>
<organism evidence="1 2">
    <name type="scientific">Thalassobacillus hwangdonensis</name>
    <dbReference type="NCBI Taxonomy" id="546108"/>
    <lineage>
        <taxon>Bacteria</taxon>
        <taxon>Bacillati</taxon>
        <taxon>Bacillota</taxon>
        <taxon>Bacilli</taxon>
        <taxon>Bacillales</taxon>
        <taxon>Bacillaceae</taxon>
        <taxon>Thalassobacillus</taxon>
    </lineage>
</organism>
<sequence>MNYVRLIVLSLTLLLLSGCLYPENRLSKNQVPNETQLEMIQEAVLKYKEAEQGLLPIKTKDQDTPIFQKYPIDFSKLKEKNLITEAPGSAFENGGIYQYVIIRPDDQPTVKVLDLRLAEELRSLKYRIDAYRSENKYPPFDTQISKGIYDIDHKKIGMDSPPTVTSPYSQKLLPIYLDSEGNLLIDYRKDLYQFLQEYDHDYKNGDDIRYLLVDHAPFVPAYSIPYTVKDGEPVFMPEA</sequence>
<dbReference type="EMBL" id="JBHTKL010000001">
    <property type="protein sequence ID" value="MFD1018494.1"/>
    <property type="molecule type" value="Genomic_DNA"/>
</dbReference>